<dbReference type="InterPro" id="IPR011112">
    <property type="entry name" value="Rho-like_N"/>
</dbReference>
<protein>
    <recommendedName>
        <fullName evidence="2">Rho termination factor-like N-terminal domain-containing protein</fullName>
    </recommendedName>
</protein>
<sequence length="714" mass="77798">MSSSSLSLSSELRAQLQNFKVAELRALCKQHGIRGYSKAKHSELIEKLLGAADTTAVATTAPGVPACKNAHQIQEANHRNRQQLPLISEGLSTGDSSTQPSQILTSSSATPSTLMSDTLLITPSTLSTNLPLIHEKTFSRKDLPAIDIARQATDQCFLSQTQGASSSGIPSQSASKAAVEAFNALERRQAAVSLKDVVFKKREKKRAADPSSSELQESPNKKTPEACSSQNSASCVQFKSATLMTRQNPQFSKTFPTRKRDSKRAPVRFSVVPCLPQSVTASQTASQVPHLPLGTVPLAKTTKTAVKNKSIAMQKPRNQPVKNFVAPAFVKAVIHSAQSARNSLAEISPCLEEPLLSGRALTACSTSENLKSKQNAIERIQKSWLTRFYNQLAAARKDMVARNPNLASSRSPAGLPGMTAEFVHSSATGPEQLDIAVVFVIGRLYSQIGMDDWEAIVKEELVFSTTNAGGGLWEIVTRTQTREVSKRRGLPSPIKTELATYFVIGETGEVLTKGDEKSLRQDWRLYLAENSISAENTLMNAVRTKDDLAYPHGIAAIWAKSTSRQTDLADSHRLAEKYVLSNVMPNSYTGEYQTALQMEAAWMGQGSLAAQPRKPQVNLFLPEAHQVECVSFLTSGLCAKPLHPSIMIVKRKSTEDLALRETGQIIGNFEEAGVLTIWQTLIGCDPSGVALPELESKRLSERFWTTPDENNQIE</sequence>
<dbReference type="Pfam" id="PF07498">
    <property type="entry name" value="Rho_N"/>
    <property type="match status" value="1"/>
</dbReference>
<dbReference type="Proteomes" id="UP000620104">
    <property type="component" value="Unassembled WGS sequence"/>
</dbReference>
<evidence type="ECO:0000313" key="4">
    <source>
        <dbReference type="Proteomes" id="UP000620104"/>
    </source>
</evidence>
<keyword evidence="4" id="KW-1185">Reference proteome</keyword>
<reference evidence="3" key="1">
    <citation type="submission" date="2020-07" db="EMBL/GenBank/DDBJ databases">
        <title>Draft Genome Sequence of a Deep-Sea Yeast, Naganishia (Cryptococcus) liquefaciens strain N6.</title>
        <authorList>
            <person name="Han Y.W."/>
            <person name="Kajitani R."/>
            <person name="Morimoto H."/>
            <person name="Parhat M."/>
            <person name="Tsubouchi H."/>
            <person name="Bakenova O."/>
            <person name="Ogata M."/>
            <person name="Argunhan B."/>
            <person name="Aoki R."/>
            <person name="Kajiwara S."/>
            <person name="Itoh T."/>
            <person name="Iwasaki H."/>
        </authorList>
    </citation>
    <scope>NUCLEOTIDE SEQUENCE</scope>
    <source>
        <strain evidence="3">N6</strain>
    </source>
</reference>
<name>A0A8H3YJF1_9TREE</name>
<evidence type="ECO:0000313" key="3">
    <source>
        <dbReference type="EMBL" id="GHJ89471.1"/>
    </source>
</evidence>
<feature type="domain" description="Rho termination factor-like N-terminal" evidence="2">
    <location>
        <begin position="15"/>
        <end position="57"/>
    </location>
</feature>
<dbReference type="OrthoDB" id="2368680at2759"/>
<proteinExistence type="predicted"/>
<dbReference type="SMART" id="SM00959">
    <property type="entry name" value="Rho_N"/>
    <property type="match status" value="1"/>
</dbReference>
<feature type="region of interest" description="Disordered" evidence="1">
    <location>
        <begin position="89"/>
        <end position="110"/>
    </location>
</feature>
<evidence type="ECO:0000259" key="2">
    <source>
        <dbReference type="SMART" id="SM00959"/>
    </source>
</evidence>
<dbReference type="AlphaFoldDB" id="A0A8H3YJF1"/>
<dbReference type="EMBL" id="BLZA01000043">
    <property type="protein sequence ID" value="GHJ89471.1"/>
    <property type="molecule type" value="Genomic_DNA"/>
</dbReference>
<comment type="caution">
    <text evidence="3">The sequence shown here is derived from an EMBL/GenBank/DDBJ whole genome shotgun (WGS) entry which is preliminary data.</text>
</comment>
<dbReference type="GO" id="GO:0006353">
    <property type="term" value="P:DNA-templated transcription termination"/>
    <property type="evidence" value="ECO:0007669"/>
    <property type="project" value="InterPro"/>
</dbReference>
<accession>A0A8H3YJF1</accession>
<gene>
    <name evidence="3" type="ORF">NliqN6_5873</name>
</gene>
<organism evidence="3 4">
    <name type="scientific">Naganishia liquefaciens</name>
    <dbReference type="NCBI Taxonomy" id="104408"/>
    <lineage>
        <taxon>Eukaryota</taxon>
        <taxon>Fungi</taxon>
        <taxon>Dikarya</taxon>
        <taxon>Basidiomycota</taxon>
        <taxon>Agaricomycotina</taxon>
        <taxon>Tremellomycetes</taxon>
        <taxon>Filobasidiales</taxon>
        <taxon>Filobasidiaceae</taxon>
        <taxon>Naganishia</taxon>
    </lineage>
</organism>
<evidence type="ECO:0000256" key="1">
    <source>
        <dbReference type="SAM" id="MobiDB-lite"/>
    </source>
</evidence>
<feature type="region of interest" description="Disordered" evidence="1">
    <location>
        <begin position="201"/>
        <end position="229"/>
    </location>
</feature>